<sequence>MRDDPATLTRLLSTVRYEVIPTATVESRVRDAVPPDVTVTVTASPTKGLEPTLDLTERLAAAGYRVVPHVAARLLAGEAHLAEVVDRLVRAGVSDVFVPAGDADPPLGPYDAALPVLAQLSALGNPFPRVGITGYPESHPSIEDDITIQSMWDKRRHATYIVSNLCFDPRVIARWAVRVRRRQVPLPLFLGLAGPIDRAKLLGVATKIGVGESTRFVTRHPSWFARLAVPGGYTPDSLIRNVAKALRSPEVGLTGLHIFTFNQLAETERWRQDLLARYAR</sequence>
<dbReference type="AlphaFoldDB" id="A0A239GPM9"/>
<dbReference type="SUPFAM" id="SSF51730">
    <property type="entry name" value="FAD-linked oxidoreductase"/>
    <property type="match status" value="1"/>
</dbReference>
<accession>A0A239GPM9</accession>
<keyword evidence="3" id="KW-1185">Reference proteome</keyword>
<dbReference type="Gene3D" id="3.20.20.220">
    <property type="match status" value="1"/>
</dbReference>
<evidence type="ECO:0000313" key="3">
    <source>
        <dbReference type="Proteomes" id="UP000198362"/>
    </source>
</evidence>
<keyword evidence="1" id="KW-0560">Oxidoreductase</keyword>
<proteinExistence type="predicted"/>
<organism evidence="2 3">
    <name type="scientific">Asanoa hainanensis</name>
    <dbReference type="NCBI Taxonomy" id="560556"/>
    <lineage>
        <taxon>Bacteria</taxon>
        <taxon>Bacillati</taxon>
        <taxon>Actinomycetota</taxon>
        <taxon>Actinomycetes</taxon>
        <taxon>Micromonosporales</taxon>
        <taxon>Micromonosporaceae</taxon>
        <taxon>Asanoa</taxon>
    </lineage>
</organism>
<protein>
    <submittedName>
        <fullName evidence="2">Methylenetetrahydrofolate reductase (NADPH)</fullName>
    </submittedName>
</protein>
<dbReference type="OrthoDB" id="9812555at2"/>
<dbReference type="EMBL" id="FZPH01000001">
    <property type="protein sequence ID" value="SNS70044.1"/>
    <property type="molecule type" value="Genomic_DNA"/>
</dbReference>
<gene>
    <name evidence="2" type="ORF">SAMN05421812_101467</name>
</gene>
<dbReference type="Proteomes" id="UP000198362">
    <property type="component" value="Unassembled WGS sequence"/>
</dbReference>
<dbReference type="GO" id="GO:0016491">
    <property type="term" value="F:oxidoreductase activity"/>
    <property type="evidence" value="ECO:0007669"/>
    <property type="project" value="UniProtKB-KW"/>
</dbReference>
<name>A0A239GPM9_9ACTN</name>
<dbReference type="InterPro" id="IPR029041">
    <property type="entry name" value="FAD-linked_oxidoreductase-like"/>
</dbReference>
<evidence type="ECO:0000313" key="2">
    <source>
        <dbReference type="EMBL" id="SNS70044.1"/>
    </source>
</evidence>
<reference evidence="2 3" key="1">
    <citation type="submission" date="2017-06" db="EMBL/GenBank/DDBJ databases">
        <authorList>
            <person name="Kim H.J."/>
            <person name="Triplett B.A."/>
        </authorList>
    </citation>
    <scope>NUCLEOTIDE SEQUENCE [LARGE SCALE GENOMIC DNA]</scope>
    <source>
        <strain evidence="2 3">CGMCC 4.5593</strain>
    </source>
</reference>
<evidence type="ECO:0000256" key="1">
    <source>
        <dbReference type="ARBA" id="ARBA00023002"/>
    </source>
</evidence>
<dbReference type="RefSeq" id="WP_089244092.1">
    <property type="nucleotide sequence ID" value="NZ_FZPH01000001.1"/>
</dbReference>